<dbReference type="Proteomes" id="UP000708208">
    <property type="component" value="Unassembled WGS sequence"/>
</dbReference>
<feature type="region of interest" description="Disordered" evidence="1">
    <location>
        <begin position="1"/>
        <end position="28"/>
    </location>
</feature>
<proteinExistence type="predicted"/>
<keyword evidence="3" id="KW-1185">Reference proteome</keyword>
<feature type="non-terminal residue" evidence="2">
    <location>
        <position position="1"/>
    </location>
</feature>
<dbReference type="AlphaFoldDB" id="A0A8J2K4U9"/>
<reference evidence="2" key="1">
    <citation type="submission" date="2021-06" db="EMBL/GenBank/DDBJ databases">
        <authorList>
            <person name="Hodson N. C."/>
            <person name="Mongue J. A."/>
            <person name="Jaron S. K."/>
        </authorList>
    </citation>
    <scope>NUCLEOTIDE SEQUENCE</scope>
</reference>
<protein>
    <submittedName>
        <fullName evidence="2">Uncharacterized protein</fullName>
    </submittedName>
</protein>
<gene>
    <name evidence="2" type="ORF">AFUS01_LOCUS21848</name>
</gene>
<evidence type="ECO:0000256" key="1">
    <source>
        <dbReference type="SAM" id="MobiDB-lite"/>
    </source>
</evidence>
<organism evidence="2 3">
    <name type="scientific">Allacma fusca</name>
    <dbReference type="NCBI Taxonomy" id="39272"/>
    <lineage>
        <taxon>Eukaryota</taxon>
        <taxon>Metazoa</taxon>
        <taxon>Ecdysozoa</taxon>
        <taxon>Arthropoda</taxon>
        <taxon>Hexapoda</taxon>
        <taxon>Collembola</taxon>
        <taxon>Symphypleona</taxon>
        <taxon>Sminthuridae</taxon>
        <taxon>Allacma</taxon>
    </lineage>
</organism>
<evidence type="ECO:0000313" key="3">
    <source>
        <dbReference type="Proteomes" id="UP000708208"/>
    </source>
</evidence>
<sequence>PARSADCVYTDGMKTPRQEKWRSVHPSP</sequence>
<dbReference type="EMBL" id="CAJVCH010248518">
    <property type="protein sequence ID" value="CAG7733403.1"/>
    <property type="molecule type" value="Genomic_DNA"/>
</dbReference>
<feature type="non-terminal residue" evidence="2">
    <location>
        <position position="28"/>
    </location>
</feature>
<accession>A0A8J2K4U9</accession>
<evidence type="ECO:0000313" key="2">
    <source>
        <dbReference type="EMBL" id="CAG7733403.1"/>
    </source>
</evidence>
<comment type="caution">
    <text evidence="2">The sequence shown here is derived from an EMBL/GenBank/DDBJ whole genome shotgun (WGS) entry which is preliminary data.</text>
</comment>
<name>A0A8J2K4U9_9HEXA</name>